<comment type="similarity">
    <text evidence="1">Belongs to the type-I restriction system S methylase family.</text>
</comment>
<keyword evidence="5" id="KW-0378">Hydrolase</keyword>
<organism evidence="5 6">
    <name type="scientific">Halomonas piscis</name>
    <dbReference type="NCBI Taxonomy" id="3031727"/>
    <lineage>
        <taxon>Bacteria</taxon>
        <taxon>Pseudomonadati</taxon>
        <taxon>Pseudomonadota</taxon>
        <taxon>Gammaproteobacteria</taxon>
        <taxon>Oceanospirillales</taxon>
        <taxon>Halomonadaceae</taxon>
        <taxon>Halomonas</taxon>
    </lineage>
</organism>
<evidence type="ECO:0000313" key="5">
    <source>
        <dbReference type="EMBL" id="WNK19474.1"/>
    </source>
</evidence>
<name>A0ABY9YZI6_9GAMM</name>
<evidence type="ECO:0000259" key="4">
    <source>
        <dbReference type="Pfam" id="PF01420"/>
    </source>
</evidence>
<keyword evidence="5" id="KW-0540">Nuclease</keyword>
<feature type="domain" description="Type I restriction modification DNA specificity" evidence="4">
    <location>
        <begin position="45"/>
        <end position="136"/>
    </location>
</feature>
<evidence type="ECO:0000256" key="2">
    <source>
        <dbReference type="ARBA" id="ARBA00022747"/>
    </source>
</evidence>
<dbReference type="GO" id="GO:0004519">
    <property type="term" value="F:endonuclease activity"/>
    <property type="evidence" value="ECO:0007669"/>
    <property type="project" value="UniProtKB-KW"/>
</dbReference>
<dbReference type="EC" id="3.1.21.-" evidence="5"/>
<keyword evidence="5" id="KW-0255">Endonuclease</keyword>
<keyword evidence="6" id="KW-1185">Reference proteome</keyword>
<dbReference type="Gene3D" id="3.90.220.20">
    <property type="entry name" value="DNA methylase specificity domains"/>
    <property type="match status" value="1"/>
</dbReference>
<dbReference type="RefSeq" id="WP_311882787.1">
    <property type="nucleotide sequence ID" value="NZ_CP119391.1"/>
</dbReference>
<accession>A0ABY9YZI6</accession>
<dbReference type="Proteomes" id="UP001301869">
    <property type="component" value="Chromosome"/>
</dbReference>
<proteinExistence type="inferred from homology"/>
<keyword evidence="2" id="KW-0680">Restriction system</keyword>
<dbReference type="InterPro" id="IPR044946">
    <property type="entry name" value="Restrct_endonuc_typeI_TRD_sf"/>
</dbReference>
<evidence type="ECO:0000256" key="1">
    <source>
        <dbReference type="ARBA" id="ARBA00010923"/>
    </source>
</evidence>
<sequence>MAEQGSILKEETVRDTSPTYSARVCIATAEGVPLGYKRTEVGVIPRDWRIQKIDQLAMLGRGRVISHNEIRRSINQQYPVFSSQTSNEGLMGYIDSYDFDGEYVTWTTDGVNAGRVFHRTGRFNCTNVCGTLKIKEGIDIMD</sequence>
<dbReference type="InterPro" id="IPR000055">
    <property type="entry name" value="Restrct_endonuc_typeI_TRD"/>
</dbReference>
<dbReference type="GO" id="GO:0016787">
    <property type="term" value="F:hydrolase activity"/>
    <property type="evidence" value="ECO:0007669"/>
    <property type="project" value="UniProtKB-KW"/>
</dbReference>
<evidence type="ECO:0000313" key="6">
    <source>
        <dbReference type="Proteomes" id="UP001301869"/>
    </source>
</evidence>
<dbReference type="SUPFAM" id="SSF116734">
    <property type="entry name" value="DNA methylase specificity domain"/>
    <property type="match status" value="1"/>
</dbReference>
<protein>
    <submittedName>
        <fullName evidence="5">Restriction endonuclease subunit S</fullName>
        <ecNumber evidence="5">3.1.21.-</ecNumber>
    </submittedName>
</protein>
<keyword evidence="3" id="KW-0238">DNA-binding</keyword>
<dbReference type="EMBL" id="CP119391">
    <property type="protein sequence ID" value="WNK19474.1"/>
    <property type="molecule type" value="Genomic_DNA"/>
</dbReference>
<reference evidence="5 6" key="1">
    <citation type="submission" date="2023-03" db="EMBL/GenBank/DDBJ databases">
        <title>Halomonas sp. nov., isolated from Korean tranditional fermented seafood 'Jeotgal'.</title>
        <authorList>
            <person name="Kim B."/>
            <person name="Shin N.-R."/>
        </authorList>
    </citation>
    <scope>NUCLEOTIDE SEQUENCE [LARGE SCALE GENOMIC DNA]</scope>
    <source>
        <strain evidence="5 6">SG2L-4</strain>
    </source>
</reference>
<gene>
    <name evidence="5" type="ORF">P1P91_11535</name>
</gene>
<dbReference type="CDD" id="cd17255">
    <property type="entry name" value="RMtype1_S_Fco49512ORF2615P-TRD2-CR2_like"/>
    <property type="match status" value="1"/>
</dbReference>
<evidence type="ECO:0000256" key="3">
    <source>
        <dbReference type="ARBA" id="ARBA00023125"/>
    </source>
</evidence>
<dbReference type="Pfam" id="PF01420">
    <property type="entry name" value="Methylase_S"/>
    <property type="match status" value="1"/>
</dbReference>